<evidence type="ECO:0000313" key="4">
    <source>
        <dbReference type="Proteomes" id="UP001408356"/>
    </source>
</evidence>
<feature type="domain" description="PPM-type phosphatase" evidence="2">
    <location>
        <begin position="136"/>
        <end position="506"/>
    </location>
</feature>
<dbReference type="PANTHER" id="PTHR13832:SF792">
    <property type="entry name" value="GM14286P"/>
    <property type="match status" value="1"/>
</dbReference>
<reference evidence="3 4" key="1">
    <citation type="journal article" date="2024" name="J. Plant Pathol.">
        <title>Sequence and assembly of the genome of Seiridium unicorne, isolate CBS 538.82, causal agent of cypress canker disease.</title>
        <authorList>
            <person name="Scali E."/>
            <person name="Rocca G.D."/>
            <person name="Danti R."/>
            <person name="Garbelotto M."/>
            <person name="Barberini S."/>
            <person name="Baroncelli R."/>
            <person name="Emiliani G."/>
        </authorList>
    </citation>
    <scope>NUCLEOTIDE SEQUENCE [LARGE SCALE GENOMIC DNA]</scope>
    <source>
        <strain evidence="3 4">BM-138-508</strain>
    </source>
</reference>
<dbReference type="Proteomes" id="UP001408356">
    <property type="component" value="Unassembled WGS sequence"/>
</dbReference>
<dbReference type="InterPro" id="IPR036457">
    <property type="entry name" value="PPM-type-like_dom_sf"/>
</dbReference>
<gene>
    <name evidence="3" type="ORF">SUNI508_08950</name>
</gene>
<accession>A0ABR2URU1</accession>
<evidence type="ECO:0000259" key="2">
    <source>
        <dbReference type="PROSITE" id="PS51746"/>
    </source>
</evidence>
<evidence type="ECO:0000256" key="1">
    <source>
        <dbReference type="SAM" id="MobiDB-lite"/>
    </source>
</evidence>
<dbReference type="PANTHER" id="PTHR13832">
    <property type="entry name" value="PROTEIN PHOSPHATASE 2C"/>
    <property type="match status" value="1"/>
</dbReference>
<proteinExistence type="predicted"/>
<keyword evidence="4" id="KW-1185">Reference proteome</keyword>
<feature type="compositionally biased region" description="Polar residues" evidence="1">
    <location>
        <begin position="423"/>
        <end position="436"/>
    </location>
</feature>
<organism evidence="3 4">
    <name type="scientific">Seiridium unicorne</name>
    <dbReference type="NCBI Taxonomy" id="138068"/>
    <lineage>
        <taxon>Eukaryota</taxon>
        <taxon>Fungi</taxon>
        <taxon>Dikarya</taxon>
        <taxon>Ascomycota</taxon>
        <taxon>Pezizomycotina</taxon>
        <taxon>Sordariomycetes</taxon>
        <taxon>Xylariomycetidae</taxon>
        <taxon>Amphisphaeriales</taxon>
        <taxon>Sporocadaceae</taxon>
        <taxon>Seiridium</taxon>
    </lineage>
</organism>
<dbReference type="Gene3D" id="3.60.40.10">
    <property type="entry name" value="PPM-type phosphatase domain"/>
    <property type="match status" value="1"/>
</dbReference>
<feature type="region of interest" description="Disordered" evidence="1">
    <location>
        <begin position="414"/>
        <end position="446"/>
    </location>
</feature>
<dbReference type="EMBL" id="JARVKF010000399">
    <property type="protein sequence ID" value="KAK9417370.1"/>
    <property type="molecule type" value="Genomic_DNA"/>
</dbReference>
<dbReference type="InterPro" id="IPR015655">
    <property type="entry name" value="PP2C"/>
</dbReference>
<dbReference type="CDD" id="cd00143">
    <property type="entry name" value="PP2Cc"/>
    <property type="match status" value="1"/>
</dbReference>
<name>A0ABR2URU1_9PEZI</name>
<feature type="region of interest" description="Disordered" evidence="1">
    <location>
        <begin position="36"/>
        <end position="59"/>
    </location>
</feature>
<dbReference type="SMART" id="SM00332">
    <property type="entry name" value="PP2Cc"/>
    <property type="match status" value="1"/>
</dbReference>
<dbReference type="SUPFAM" id="SSF81606">
    <property type="entry name" value="PP2C-like"/>
    <property type="match status" value="1"/>
</dbReference>
<dbReference type="Pfam" id="PF00481">
    <property type="entry name" value="PP2C"/>
    <property type="match status" value="1"/>
</dbReference>
<evidence type="ECO:0000313" key="3">
    <source>
        <dbReference type="EMBL" id="KAK9417370.1"/>
    </source>
</evidence>
<protein>
    <submittedName>
        <fullName evidence="3">Phosphatase 2C-like domain-containing protein</fullName>
    </submittedName>
</protein>
<dbReference type="InterPro" id="IPR001932">
    <property type="entry name" value="PPM-type_phosphatase-like_dom"/>
</dbReference>
<comment type="caution">
    <text evidence="3">The sequence shown here is derived from an EMBL/GenBank/DDBJ whole genome shotgun (WGS) entry which is preliminary data.</text>
</comment>
<feature type="compositionally biased region" description="Low complexity" evidence="1">
    <location>
        <begin position="50"/>
        <end position="59"/>
    </location>
</feature>
<dbReference type="PROSITE" id="PS51746">
    <property type="entry name" value="PPM_2"/>
    <property type="match status" value="1"/>
</dbReference>
<sequence length="515" mass="55749">MNRLTRQLPTQARVFHARVRSPLAFSSTTGALASARSRTTNSAKSSRLYSSAPNASSPSNPRPNWLYYGITFSIGFTGGVLLFSGPRTGAQTTPDTTGAITKSAAATKDPITERLTSEASIFSGGSSPVGAYHVTRIDSNSPCEDHFVHGQLSSKNGLLEEPWHAWAVFDGHAGSHTAALLTKELLHSVQDPLSRLSGQSSDEAVETAIRKAFVSLDDALLQGAVAAVRRNAPYHEQIAKLMPAYTGSCALLSLLDPKTWTLRVACVGDSRAVLGQQDAAGKWAATALSVDQTGSNEDEIARINAEHAGESEITKAGRVLGIMVSRGFGDGRWKWDLDFQAEVKKKFDGFNPLSPEKYAVKTPPYLTAEPVVTTTKLDDARPSFLIMASDGFWDRVSNEQAVTLISGWLASRTTDGQQRENQKNTITSSVSQSQHGPFQIEKHRQGEPGFLFTEERTTYMDNNAAVHLVRNALGGSFQDMVSANLAVGPPFSRYARDDITVQVIFFDPQKSGRLT</sequence>
<feature type="compositionally biased region" description="Polar residues" evidence="1">
    <location>
        <begin position="36"/>
        <end position="49"/>
    </location>
</feature>